<protein>
    <submittedName>
        <fullName evidence="3">Phosphoesterase</fullName>
    </submittedName>
</protein>
<dbReference type="PANTHER" id="PTHR31302:SF0">
    <property type="entry name" value="TRANSMEMBRANE PROTEIN WITH METALLOPHOSPHOESTERASE DOMAIN"/>
    <property type="match status" value="1"/>
</dbReference>
<dbReference type="CDD" id="cd07385">
    <property type="entry name" value="MPP_YkuE_C"/>
    <property type="match status" value="1"/>
</dbReference>
<dbReference type="Pfam" id="PF00149">
    <property type="entry name" value="Metallophos"/>
    <property type="match status" value="1"/>
</dbReference>
<dbReference type="InterPro" id="IPR029052">
    <property type="entry name" value="Metallo-depent_PP-like"/>
</dbReference>
<gene>
    <name evidence="3" type="ORF">AJ85_12575</name>
</gene>
<dbReference type="EMBL" id="JALP01000400">
    <property type="protein sequence ID" value="THG88294.1"/>
    <property type="molecule type" value="Genomic_DNA"/>
</dbReference>
<feature type="transmembrane region" description="Helical" evidence="1">
    <location>
        <begin position="6"/>
        <end position="31"/>
    </location>
</feature>
<name>A0A4S4JTA9_ALKAL</name>
<keyword evidence="1" id="KW-0472">Membrane</keyword>
<feature type="domain" description="Calcineurin-like phosphoesterase" evidence="2">
    <location>
        <begin position="143"/>
        <end position="306"/>
    </location>
</feature>
<dbReference type="Gene3D" id="3.60.21.10">
    <property type="match status" value="1"/>
</dbReference>
<evidence type="ECO:0000313" key="3">
    <source>
        <dbReference type="EMBL" id="THG88294.1"/>
    </source>
</evidence>
<proteinExistence type="predicted"/>
<evidence type="ECO:0000313" key="4">
    <source>
        <dbReference type="Proteomes" id="UP000297014"/>
    </source>
</evidence>
<evidence type="ECO:0000259" key="2">
    <source>
        <dbReference type="Pfam" id="PF00149"/>
    </source>
</evidence>
<dbReference type="GO" id="GO:0016787">
    <property type="term" value="F:hydrolase activity"/>
    <property type="evidence" value="ECO:0007669"/>
    <property type="project" value="InterPro"/>
</dbReference>
<comment type="caution">
    <text evidence="3">The sequence shown here is derived from an EMBL/GenBank/DDBJ whole genome shotgun (WGS) entry which is preliminary data.</text>
</comment>
<feature type="transmembrane region" description="Helical" evidence="1">
    <location>
        <begin position="101"/>
        <end position="121"/>
    </location>
</feature>
<dbReference type="InterPro" id="IPR051158">
    <property type="entry name" value="Metallophosphoesterase_sf"/>
</dbReference>
<accession>A0A4S4JTA9</accession>
<reference evidence="3 4" key="1">
    <citation type="submission" date="2014-01" db="EMBL/GenBank/DDBJ databases">
        <title>Draft genome sequencing of Bacillus alcalophilus CGMCC 1.3604.</title>
        <authorList>
            <person name="Yang J."/>
            <person name="Diao L."/>
            <person name="Yang S."/>
        </authorList>
    </citation>
    <scope>NUCLEOTIDE SEQUENCE [LARGE SCALE GENOMIC DNA]</scope>
    <source>
        <strain evidence="3 4">CGMCC 1.3604</strain>
    </source>
</reference>
<keyword evidence="1" id="KW-1133">Transmembrane helix</keyword>
<dbReference type="SUPFAM" id="SSF56300">
    <property type="entry name" value="Metallo-dependent phosphatases"/>
    <property type="match status" value="1"/>
</dbReference>
<feature type="transmembrane region" description="Helical" evidence="1">
    <location>
        <begin position="71"/>
        <end position="92"/>
    </location>
</feature>
<organism evidence="3 4">
    <name type="scientific">Alkalihalobacillus alcalophilus ATCC 27647 = CGMCC 1.3604</name>
    <dbReference type="NCBI Taxonomy" id="1218173"/>
    <lineage>
        <taxon>Bacteria</taxon>
        <taxon>Bacillati</taxon>
        <taxon>Bacillota</taxon>
        <taxon>Bacilli</taxon>
        <taxon>Bacillales</taxon>
        <taxon>Bacillaceae</taxon>
        <taxon>Alkalihalobacillus</taxon>
    </lineage>
</organism>
<dbReference type="AlphaFoldDB" id="A0A4S4JTA9"/>
<dbReference type="PANTHER" id="PTHR31302">
    <property type="entry name" value="TRANSMEMBRANE PROTEIN WITH METALLOPHOSPHOESTERASE DOMAIN-RELATED"/>
    <property type="match status" value="1"/>
</dbReference>
<evidence type="ECO:0000256" key="1">
    <source>
        <dbReference type="SAM" id="Phobius"/>
    </source>
</evidence>
<sequence>MEMPTYLILILSLTFYLTTCCYIAYNGWRWLQAAFSFKYKKSYIAVISFLSFAFFLSYFIPSVVLELAGGYWFIIVGYGLILLPLANIIYFVSKRRWKVQIGYIISAFFLFIFIYGSYNAWSPIVREYDISINKPLMTEENELKVLIASDLHMNDIIGANHIQRLVSISKEEEPDMILLPGDIIDDNITPYIEQGLSDVMLQLRAPYGVYAVPGNHDYYGGHLLQLRAELEEINIPLLMDETIMTKNGIMIVGREDFTNTERLTIEELMADVPPEYPVIMLDHQPREISEAAEHGVDLIVSGHTHRGQVFPANIITGLLFENDWGHLQIGEFHSFTTSGFGFWGPAVRFGTRAEVMIVNITFSEE</sequence>
<dbReference type="Proteomes" id="UP000297014">
    <property type="component" value="Unassembled WGS sequence"/>
</dbReference>
<keyword evidence="1" id="KW-0812">Transmembrane</keyword>
<dbReference type="InterPro" id="IPR004843">
    <property type="entry name" value="Calcineurin-like_PHP"/>
</dbReference>
<feature type="transmembrane region" description="Helical" evidence="1">
    <location>
        <begin position="43"/>
        <end position="65"/>
    </location>
</feature>